<feature type="region of interest" description="Disordered" evidence="1">
    <location>
        <begin position="38"/>
        <end position="249"/>
    </location>
</feature>
<organism evidence="2 3">
    <name type="scientific">Rhizoctonia solani</name>
    <dbReference type="NCBI Taxonomy" id="456999"/>
    <lineage>
        <taxon>Eukaryota</taxon>
        <taxon>Fungi</taxon>
        <taxon>Dikarya</taxon>
        <taxon>Basidiomycota</taxon>
        <taxon>Agaricomycotina</taxon>
        <taxon>Agaricomycetes</taxon>
        <taxon>Cantharellales</taxon>
        <taxon>Ceratobasidiaceae</taxon>
        <taxon>Rhizoctonia</taxon>
    </lineage>
</organism>
<name>A0A8H8NUM8_9AGAM</name>
<accession>A0A8H8NUM8</accession>
<dbReference type="AlphaFoldDB" id="A0A8H8NUM8"/>
<feature type="compositionally biased region" description="Acidic residues" evidence="1">
    <location>
        <begin position="108"/>
        <end position="124"/>
    </location>
</feature>
<feature type="region of interest" description="Disordered" evidence="1">
    <location>
        <begin position="295"/>
        <end position="338"/>
    </location>
</feature>
<dbReference type="GeneID" id="67022648"/>
<reference evidence="2" key="1">
    <citation type="submission" date="2020-05" db="EMBL/GenBank/DDBJ databases">
        <title>Evolutionary and genomic comparisons of hybrid uninucleate and nonhybrid Rhizoctonia fungi.</title>
        <authorList>
            <person name="Li C."/>
            <person name="Chen X."/>
        </authorList>
    </citation>
    <scope>NUCLEOTIDE SEQUENCE</scope>
    <source>
        <strain evidence="2">AG-1 IA</strain>
    </source>
</reference>
<feature type="compositionally biased region" description="Acidic residues" evidence="1">
    <location>
        <begin position="317"/>
        <end position="328"/>
    </location>
</feature>
<dbReference type="KEGG" id="rsx:RhiXN_00366"/>
<feature type="compositionally biased region" description="Basic and acidic residues" evidence="1">
    <location>
        <begin position="69"/>
        <end position="85"/>
    </location>
</feature>
<gene>
    <name evidence="2" type="ORF">RhiXN_00366</name>
</gene>
<evidence type="ECO:0000313" key="3">
    <source>
        <dbReference type="Proteomes" id="UP000650533"/>
    </source>
</evidence>
<evidence type="ECO:0000313" key="2">
    <source>
        <dbReference type="EMBL" id="QRW18960.1"/>
    </source>
</evidence>
<feature type="compositionally biased region" description="Low complexity" evidence="1">
    <location>
        <begin position="227"/>
        <end position="239"/>
    </location>
</feature>
<proteinExistence type="predicted"/>
<dbReference type="EMBL" id="CP059661">
    <property type="protein sequence ID" value="QRW18960.1"/>
    <property type="molecule type" value="Genomic_DNA"/>
</dbReference>
<feature type="compositionally biased region" description="Polar residues" evidence="1">
    <location>
        <begin position="48"/>
        <end position="59"/>
    </location>
</feature>
<sequence>MDEDFFKGKLTIGELKYRHPCAGVYVRIGNFTTILMPESDESSSGSSWPTKSGDNTNTPAAPFQWTLKTKHEEDQEYLTRLEAKLKRMQQPDPQMRGSTQKFPAAEPSEIESDSDSASETLESENEQHHVPPTVDDDPGIHLLYDHPGESPNSPSSSPVVHTVAVDPPDPADPTAIIPLEANGDPEHELQPQFETTNQPPPSRSRLVHFRSRVRIASTIRSPTNHGSRSSSISESSSVSAPLRGPTEESILSRGAAGRIFGVGPVSAAHAVGSGIHPGESLSEMMSAEAASLWLNRRRPSSTRGRNTRKARGRRDESEEERTDIDNEADERTGLVSHPRVARYGATPQMSTTMVAREIDVDAELDRARRAARKTEEDVIFGPWPKRLMNWNWWLYKVEQFTCGLCVDDPYAE</sequence>
<dbReference type="RefSeq" id="XP_043179197.1">
    <property type="nucleotide sequence ID" value="XM_043320185.1"/>
</dbReference>
<evidence type="ECO:0000256" key="1">
    <source>
        <dbReference type="SAM" id="MobiDB-lite"/>
    </source>
</evidence>
<protein>
    <submittedName>
        <fullName evidence="2">Uncharacterized protein</fullName>
    </submittedName>
</protein>
<feature type="compositionally biased region" description="Basic residues" evidence="1">
    <location>
        <begin position="295"/>
        <end position="312"/>
    </location>
</feature>
<dbReference type="Proteomes" id="UP000650533">
    <property type="component" value="Chromosome 4"/>
</dbReference>
<feature type="compositionally biased region" description="Low complexity" evidence="1">
    <location>
        <begin position="150"/>
        <end position="178"/>
    </location>
</feature>